<dbReference type="InterPro" id="IPR001608">
    <property type="entry name" value="Ala_racemase_N"/>
</dbReference>
<dbReference type="SUPFAM" id="SSF51419">
    <property type="entry name" value="PLP-binding barrel"/>
    <property type="match status" value="1"/>
</dbReference>
<dbReference type="EMBL" id="CP019937">
    <property type="protein sequence ID" value="ARO14619.1"/>
    <property type="molecule type" value="Genomic_DNA"/>
</dbReference>
<sequence length="373" mass="38688">MQNTRFTGWQARPSRSIVIDTPTLDRNLAHMQAAAGSAAVWPHIKTHKSPEIARRQRAAGATGLTCALPEEALAMLHAGLGPVTLARPEVDPNQLRALMPHAQRGAVRFTIDHPAHIAAIAAIASGPVDLLVKIDVGLHRMGIAPTIAALQALVAAIPSPLRYAGILSHAGHSYGGASLDAIRQIGAAEVEVMRNLAAAVPAQGEMVVSIGATPTLLAGQDLHSITEIRPGNYALLDMTAVGLGVATRDDIAMAVVATVIGVGAGRVVIDTGSKVLSSDRGAHGTSAVTGYGEVWLDGATAPLTLQRLSEEHGVADSHPDVACDIGQKALVLPNHACPVMNLGGAFTLLPAGQTHLARPTSPEIARQRMMNGR</sequence>
<dbReference type="Gene3D" id="2.40.37.20">
    <property type="entry name" value="D-serine dehydratase-like domain"/>
    <property type="match status" value="1"/>
</dbReference>
<organism evidence="4 5">
    <name type="scientific">Ketogulonicigenium robustum</name>
    <dbReference type="NCBI Taxonomy" id="92947"/>
    <lineage>
        <taxon>Bacteria</taxon>
        <taxon>Pseudomonadati</taxon>
        <taxon>Pseudomonadota</taxon>
        <taxon>Alphaproteobacteria</taxon>
        <taxon>Rhodobacterales</taxon>
        <taxon>Roseobacteraceae</taxon>
        <taxon>Ketogulonicigenium</taxon>
    </lineage>
</organism>
<dbReference type="InterPro" id="IPR029066">
    <property type="entry name" value="PLP-binding_barrel"/>
</dbReference>
<dbReference type="GO" id="GO:0008721">
    <property type="term" value="F:D-serine ammonia-lyase activity"/>
    <property type="evidence" value="ECO:0007669"/>
    <property type="project" value="TreeGrafter"/>
</dbReference>
<keyword evidence="2" id="KW-0456">Lyase</keyword>
<dbReference type="Pfam" id="PF14031">
    <property type="entry name" value="D-ser_dehydrat"/>
    <property type="match status" value="1"/>
</dbReference>
<feature type="domain" description="D-serine dehydratase-like" evidence="3">
    <location>
        <begin position="252"/>
        <end position="350"/>
    </location>
</feature>
<proteinExistence type="inferred from homology"/>
<dbReference type="Gene3D" id="3.20.20.10">
    <property type="entry name" value="Alanine racemase"/>
    <property type="match status" value="1"/>
</dbReference>
<dbReference type="OrthoDB" id="9772497at2"/>
<protein>
    <submittedName>
        <fullName evidence="4">Alanine racemase domain protein</fullName>
    </submittedName>
</protein>
<dbReference type="KEGG" id="kro:BVG79_01273"/>
<evidence type="ECO:0000313" key="5">
    <source>
        <dbReference type="Proteomes" id="UP000242447"/>
    </source>
</evidence>
<dbReference type="InterPro" id="IPR051466">
    <property type="entry name" value="D-amino_acid_metab_enzyme"/>
</dbReference>
<gene>
    <name evidence="4" type="ORF">BVG79_01273</name>
</gene>
<dbReference type="AlphaFoldDB" id="A0A1W6NZK5"/>
<reference evidence="4 5" key="1">
    <citation type="submission" date="2017-02" db="EMBL/GenBank/DDBJ databases">
        <title>Ketogulonicigenium robustum SPU B003 Genome sequencing and assembly.</title>
        <authorList>
            <person name="Li Y."/>
            <person name="Liu L."/>
            <person name="Wang C."/>
            <person name="Zhang M."/>
            <person name="Zhang T."/>
            <person name="Zhang Y."/>
        </authorList>
    </citation>
    <scope>NUCLEOTIDE SEQUENCE [LARGE SCALE GENOMIC DNA]</scope>
    <source>
        <strain evidence="4 5">SPU_B003</strain>
    </source>
</reference>
<dbReference type="SMART" id="SM01119">
    <property type="entry name" value="D-ser_dehydrat"/>
    <property type="match status" value="1"/>
</dbReference>
<name>A0A1W6NZK5_9RHOB</name>
<evidence type="ECO:0000313" key="4">
    <source>
        <dbReference type="EMBL" id="ARO14619.1"/>
    </source>
</evidence>
<dbReference type="InterPro" id="IPR026956">
    <property type="entry name" value="D-ser_dehydrat-like_dom"/>
</dbReference>
<dbReference type="InterPro" id="IPR042208">
    <property type="entry name" value="D-ser_dehydrat-like_sf"/>
</dbReference>
<dbReference type="STRING" id="92947.BVG79_01273"/>
<comment type="similarity">
    <text evidence="1">Belongs to the DSD1 family.</text>
</comment>
<dbReference type="PANTHER" id="PTHR28004">
    <property type="entry name" value="ZGC:162816-RELATED"/>
    <property type="match status" value="1"/>
</dbReference>
<dbReference type="Proteomes" id="UP000242447">
    <property type="component" value="Chromosome"/>
</dbReference>
<accession>A0A1W6NZK5</accession>
<evidence type="ECO:0000256" key="2">
    <source>
        <dbReference type="ARBA" id="ARBA00023239"/>
    </source>
</evidence>
<evidence type="ECO:0000256" key="1">
    <source>
        <dbReference type="ARBA" id="ARBA00005323"/>
    </source>
</evidence>
<dbReference type="RefSeq" id="WP_085786133.1">
    <property type="nucleotide sequence ID" value="NZ_CP019937.1"/>
</dbReference>
<keyword evidence="5" id="KW-1185">Reference proteome</keyword>
<evidence type="ECO:0000259" key="3">
    <source>
        <dbReference type="SMART" id="SM01119"/>
    </source>
</evidence>
<dbReference type="GO" id="GO:0036088">
    <property type="term" value="P:D-serine catabolic process"/>
    <property type="evidence" value="ECO:0007669"/>
    <property type="project" value="TreeGrafter"/>
</dbReference>
<dbReference type="Pfam" id="PF01168">
    <property type="entry name" value="Ala_racemase_N"/>
    <property type="match status" value="1"/>
</dbReference>
<dbReference type="PANTHER" id="PTHR28004:SF2">
    <property type="entry name" value="D-SERINE DEHYDRATASE"/>
    <property type="match status" value="1"/>
</dbReference>